<name>A0A5A5TX67_LEUCI</name>
<comment type="caution">
    <text evidence="2">The sequence shown here is derived from an EMBL/GenBank/DDBJ whole genome shotgun (WGS) entry which is preliminary data.</text>
</comment>
<dbReference type="EMBL" id="BJJW01000002">
    <property type="protein sequence ID" value="GDZ83071.1"/>
    <property type="molecule type" value="Genomic_DNA"/>
</dbReference>
<protein>
    <submittedName>
        <fullName evidence="2">Uncharacterized protein</fullName>
    </submittedName>
</protein>
<evidence type="ECO:0000256" key="1">
    <source>
        <dbReference type="SAM" id="Phobius"/>
    </source>
</evidence>
<keyword evidence="1" id="KW-0812">Transmembrane</keyword>
<sequence length="42" mass="4556">MEYASIIGIVFTVAAAFFIGVVVGDSSRGLYEKNKTRTQSTK</sequence>
<evidence type="ECO:0000313" key="3">
    <source>
        <dbReference type="Proteomes" id="UP000323274"/>
    </source>
</evidence>
<evidence type="ECO:0000313" key="2">
    <source>
        <dbReference type="EMBL" id="GDZ83071.1"/>
    </source>
</evidence>
<keyword evidence="1" id="KW-1133">Transmembrane helix</keyword>
<feature type="transmembrane region" description="Helical" evidence="1">
    <location>
        <begin position="6"/>
        <end position="24"/>
    </location>
</feature>
<gene>
    <name evidence="2" type="ORF">LCIT_03130</name>
</gene>
<keyword evidence="1" id="KW-0472">Membrane</keyword>
<proteinExistence type="predicted"/>
<dbReference type="RefSeq" id="WP_259346743.1">
    <property type="nucleotide sequence ID" value="NZ_CP063830.1"/>
</dbReference>
<dbReference type="AlphaFoldDB" id="A0A5A5TX67"/>
<organism evidence="2 3">
    <name type="scientific">Leuconostoc citreum</name>
    <dbReference type="NCBI Taxonomy" id="33964"/>
    <lineage>
        <taxon>Bacteria</taxon>
        <taxon>Bacillati</taxon>
        <taxon>Bacillota</taxon>
        <taxon>Bacilli</taxon>
        <taxon>Lactobacillales</taxon>
        <taxon>Lactobacillaceae</taxon>
        <taxon>Leuconostoc</taxon>
    </lineage>
</organism>
<accession>A0A5A5TX67</accession>
<reference evidence="2 3" key="1">
    <citation type="submission" date="2019-04" db="EMBL/GenBank/DDBJ databases">
        <title>A pseudo-fructophilic Leuconostoc citreum strain F192-5 isolated from peel of satsuma mandarin: the first report for isolation and characterization of strain-dependent fructophilic-like characteristics.</title>
        <authorList>
            <person name="Maeno S."/>
            <person name="Tanizawa Y."/>
            <person name="Kajikawa A."/>
            <person name="Kanesaki Y."/>
            <person name="Kubota E."/>
            <person name="Arita M."/>
            <person name="Leon D."/>
            <person name="Endo A."/>
        </authorList>
    </citation>
    <scope>NUCLEOTIDE SEQUENCE [LARGE SCALE GENOMIC DNA]</scope>
    <source>
        <strain evidence="2 3">F192-5</strain>
    </source>
</reference>
<dbReference type="Proteomes" id="UP000323274">
    <property type="component" value="Unassembled WGS sequence"/>
</dbReference>